<keyword evidence="6" id="KW-1185">Reference proteome</keyword>
<dbReference type="Pfam" id="PF07714">
    <property type="entry name" value="PK_Tyr_Ser-Thr"/>
    <property type="match status" value="1"/>
</dbReference>
<dbReference type="InterPro" id="IPR050198">
    <property type="entry name" value="Non-receptor_tyrosine_kinases"/>
</dbReference>
<dbReference type="EMBL" id="JACDTQ010001386">
    <property type="protein sequence ID" value="KAF5922947.1"/>
    <property type="molecule type" value="Genomic_DNA"/>
</dbReference>
<feature type="domain" description="Serine-threonine/tyrosine-protein kinase catalytic" evidence="4">
    <location>
        <begin position="62"/>
        <end position="137"/>
    </location>
</feature>
<keyword evidence="2" id="KW-0067">ATP-binding</keyword>
<dbReference type="Proteomes" id="UP000551758">
    <property type="component" value="Unassembled WGS sequence"/>
</dbReference>
<keyword evidence="1" id="KW-0547">Nucleotide-binding</keyword>
<feature type="domain" description="SH2" evidence="3">
    <location>
        <begin position="14"/>
        <end position="58"/>
    </location>
</feature>
<proteinExistence type="predicted"/>
<evidence type="ECO:0000259" key="4">
    <source>
        <dbReference type="Pfam" id="PF07714"/>
    </source>
</evidence>
<dbReference type="InterPro" id="IPR011009">
    <property type="entry name" value="Kinase-like_dom_sf"/>
</dbReference>
<organism evidence="5 6">
    <name type="scientific">Diceros bicornis minor</name>
    <name type="common">South-central black rhinoceros</name>
    <dbReference type="NCBI Taxonomy" id="77932"/>
    <lineage>
        <taxon>Eukaryota</taxon>
        <taxon>Metazoa</taxon>
        <taxon>Chordata</taxon>
        <taxon>Craniata</taxon>
        <taxon>Vertebrata</taxon>
        <taxon>Euteleostomi</taxon>
        <taxon>Mammalia</taxon>
        <taxon>Eutheria</taxon>
        <taxon>Laurasiatheria</taxon>
        <taxon>Perissodactyla</taxon>
        <taxon>Rhinocerotidae</taxon>
        <taxon>Diceros</taxon>
    </lineage>
</organism>
<dbReference type="SUPFAM" id="SSF56112">
    <property type="entry name" value="Protein kinase-like (PK-like)"/>
    <property type="match status" value="1"/>
</dbReference>
<dbReference type="InterPro" id="IPR001245">
    <property type="entry name" value="Ser-Thr/Tyr_kinase_cat_dom"/>
</dbReference>
<gene>
    <name evidence="5" type="ORF">HPG69_013292</name>
</gene>
<dbReference type="InterPro" id="IPR000980">
    <property type="entry name" value="SH2"/>
</dbReference>
<dbReference type="AlphaFoldDB" id="A0A7J7F4R1"/>
<protein>
    <submittedName>
        <fullName evidence="5">Uncharacterized protein</fullName>
    </submittedName>
</protein>
<reference evidence="5 6" key="1">
    <citation type="journal article" date="2020" name="Mol. Biol. Evol.">
        <title>Interspecific Gene Flow and the Evolution of Specialization in Black and White Rhinoceros.</title>
        <authorList>
            <person name="Moodley Y."/>
            <person name="Westbury M.V."/>
            <person name="Russo I.M."/>
            <person name="Gopalakrishnan S."/>
            <person name="Rakotoarivelo A."/>
            <person name="Olsen R.A."/>
            <person name="Prost S."/>
            <person name="Tunstall T."/>
            <person name="Ryder O.A."/>
            <person name="Dalen L."/>
            <person name="Bruford M.W."/>
        </authorList>
    </citation>
    <scope>NUCLEOTIDE SEQUENCE [LARGE SCALE GENOMIC DNA]</scope>
    <source>
        <strain evidence="5">SBR-YM</strain>
        <tissue evidence="5">Skin</tissue>
    </source>
</reference>
<sequence length="240" mass="26749">PGDRPVPGAGEHKLPGDYTLCVNCDSKVEHYCIIYHASKLSTDEEVYFKNLMQQVEHYISAFVKTQLQHSSQAQPLGMIVEEKGGLYIVTEYMAKGSLVDYQWLWGQWMLGGDCLCEFSLDFCEAMEYPEGNNFIHRTWLPASCWCPGVTWPRSCTDSRHRQAAEFRNPSLGSLLLWASALSKNSPEGRHPSGGEGLRDGCSHWLPTCSLKGKEELLSPGPCHAALLPVAPRTARAHQNP</sequence>
<dbReference type="Pfam" id="PF00017">
    <property type="entry name" value="SH2"/>
    <property type="match status" value="1"/>
</dbReference>
<dbReference type="GO" id="GO:0004672">
    <property type="term" value="F:protein kinase activity"/>
    <property type="evidence" value="ECO:0007669"/>
    <property type="project" value="InterPro"/>
</dbReference>
<evidence type="ECO:0000256" key="2">
    <source>
        <dbReference type="ARBA" id="ARBA00022840"/>
    </source>
</evidence>
<dbReference type="GO" id="GO:0005524">
    <property type="term" value="F:ATP binding"/>
    <property type="evidence" value="ECO:0007669"/>
    <property type="project" value="UniProtKB-KW"/>
</dbReference>
<comment type="caution">
    <text evidence="5">The sequence shown here is derived from an EMBL/GenBank/DDBJ whole genome shotgun (WGS) entry which is preliminary data.</text>
</comment>
<evidence type="ECO:0000256" key="1">
    <source>
        <dbReference type="ARBA" id="ARBA00022741"/>
    </source>
</evidence>
<evidence type="ECO:0000313" key="5">
    <source>
        <dbReference type="EMBL" id="KAF5922947.1"/>
    </source>
</evidence>
<dbReference type="PANTHER" id="PTHR24418">
    <property type="entry name" value="TYROSINE-PROTEIN KINASE"/>
    <property type="match status" value="1"/>
</dbReference>
<feature type="non-terminal residue" evidence="5">
    <location>
        <position position="240"/>
    </location>
</feature>
<evidence type="ECO:0000313" key="6">
    <source>
        <dbReference type="Proteomes" id="UP000551758"/>
    </source>
</evidence>
<evidence type="ECO:0000259" key="3">
    <source>
        <dbReference type="Pfam" id="PF00017"/>
    </source>
</evidence>
<name>A0A7J7F4R1_DICBM</name>
<accession>A0A7J7F4R1</accession>
<dbReference type="Gene3D" id="1.10.510.10">
    <property type="entry name" value="Transferase(Phosphotransferase) domain 1"/>
    <property type="match status" value="1"/>
</dbReference>